<evidence type="ECO:0000313" key="3">
    <source>
        <dbReference type="Proteomes" id="UP000249605"/>
    </source>
</evidence>
<dbReference type="Proteomes" id="UP000249605">
    <property type="component" value="Chromosome"/>
</dbReference>
<dbReference type="RefSeq" id="WP_111066244.1">
    <property type="nucleotide sequence ID" value="NZ_CP029829.1"/>
</dbReference>
<protein>
    <submittedName>
        <fullName evidence="2">Uncharacterized protein</fullName>
    </submittedName>
</protein>
<evidence type="ECO:0000256" key="1">
    <source>
        <dbReference type="SAM" id="MobiDB-lite"/>
    </source>
</evidence>
<reference evidence="2 3" key="1">
    <citation type="journal article" date="2019" name="Int. J. Syst. Evol. Microbiol.">
        <title>Azospirillum ramasamyi sp. nov., a novel diazotrophic bacterium isolated from fermented bovine products.</title>
        <authorList>
            <person name="Anandham R."/>
            <person name="Heo J."/>
            <person name="Krishnamoorthy R."/>
            <person name="SenthilKumar M."/>
            <person name="Gopal N.O."/>
            <person name="Kim S.J."/>
            <person name="Kwon S.W."/>
        </authorList>
    </citation>
    <scope>NUCLEOTIDE SEQUENCE [LARGE SCALE GENOMIC DNA]</scope>
    <source>
        <strain evidence="2 3">M2T2B2</strain>
    </source>
</reference>
<proteinExistence type="predicted"/>
<accession>A0A2U9S237</accession>
<keyword evidence="3" id="KW-1185">Reference proteome</keyword>
<sequence>MAYDHRSNDPRDLDAQDLAEMTRNFLAKGGNIVQCPPGASENVVYRKGGFRRRAPNDAKAAADKPADVNAPEAGTAEAGSKEAGPAAPETTTEPSAV</sequence>
<gene>
    <name evidence="2" type="ORF">DM194_05195</name>
</gene>
<feature type="compositionally biased region" description="Basic and acidic residues" evidence="1">
    <location>
        <begin position="54"/>
        <end position="66"/>
    </location>
</feature>
<dbReference type="EMBL" id="CP029829">
    <property type="protein sequence ID" value="AWU93705.1"/>
    <property type="molecule type" value="Genomic_DNA"/>
</dbReference>
<organism evidence="2 3">
    <name type="scientific">Azospirillum ramasamyi</name>
    <dbReference type="NCBI Taxonomy" id="682998"/>
    <lineage>
        <taxon>Bacteria</taxon>
        <taxon>Pseudomonadati</taxon>
        <taxon>Pseudomonadota</taxon>
        <taxon>Alphaproteobacteria</taxon>
        <taxon>Rhodospirillales</taxon>
        <taxon>Azospirillaceae</taxon>
        <taxon>Azospirillum</taxon>
    </lineage>
</organism>
<dbReference type="KEGG" id="azm:DM194_05195"/>
<evidence type="ECO:0000313" key="2">
    <source>
        <dbReference type="EMBL" id="AWU93705.1"/>
    </source>
</evidence>
<dbReference type="OrthoDB" id="7306963at2"/>
<feature type="region of interest" description="Disordered" evidence="1">
    <location>
        <begin position="54"/>
        <end position="97"/>
    </location>
</feature>
<name>A0A2U9S237_9PROT</name>
<dbReference type="AlphaFoldDB" id="A0A2U9S237"/>